<protein>
    <submittedName>
        <fullName evidence="1">Arginase family protein</fullName>
    </submittedName>
</protein>
<gene>
    <name evidence="1" type="ORF">TU35_009290</name>
</gene>
<dbReference type="EMBL" id="JZWT02000032">
    <property type="protein sequence ID" value="MFB6491407.1"/>
    <property type="molecule type" value="Genomic_DNA"/>
</dbReference>
<evidence type="ECO:0000313" key="1">
    <source>
        <dbReference type="EMBL" id="MFB6491407.1"/>
    </source>
</evidence>
<name>A0ACC6V3A5_9CREN</name>
<dbReference type="Proteomes" id="UP000033636">
    <property type="component" value="Unassembled WGS sequence"/>
</dbReference>
<accession>A0ACC6V3A5</accession>
<organism evidence="1 2">
    <name type="scientific">Thermoproteus sp. AZ2</name>
    <dbReference type="NCBI Taxonomy" id="1609232"/>
    <lineage>
        <taxon>Archaea</taxon>
        <taxon>Thermoproteota</taxon>
        <taxon>Thermoprotei</taxon>
        <taxon>Thermoproteales</taxon>
        <taxon>Thermoproteaceae</taxon>
        <taxon>Thermoproteus</taxon>
    </lineage>
</organism>
<comment type="caution">
    <text evidence="1">The sequence shown here is derived from an EMBL/GenBank/DDBJ whole genome shotgun (WGS) entry which is preliminary data.</text>
</comment>
<sequence length="266" mass="29342">MRACREGEVKLIGAPMEDTLSFKPGARFGPSKIRQILPFLEYTTQFGNAAIPCDLGDVDLLQGMPLENLARIEALLRKAGPPWVMIGGEHTATLAALRALRPKTYIHIDAHMDTRDEWPPKQKISHATFVRRAVEELGIYVIYIAVRAYDDEERAFAEEMGFPVVDGNRRISRRQVLDALSTATRPAYISLDVDVMDPAEMPAVGTPEAGGLTYRELEGVFVDALLVARPLAVDLMEFSPPNDVSDIGATRVARLLLTAAKIFGPR</sequence>
<reference evidence="1" key="1">
    <citation type="submission" date="2024-07" db="EMBL/GenBank/DDBJ databases">
        <title>Metagenome and Metagenome-Assembled Genomes of Archaea from a hot spring from the geothermal field of Los Azufres, Mexico.</title>
        <authorList>
            <person name="Marin-Paredes R."/>
            <person name="Martinez-Romero E."/>
            <person name="Servin-Garciduenas L.E."/>
        </authorList>
    </citation>
    <scope>NUCLEOTIDE SEQUENCE</scope>
</reference>
<evidence type="ECO:0000313" key="2">
    <source>
        <dbReference type="Proteomes" id="UP000033636"/>
    </source>
</evidence>
<proteinExistence type="predicted"/>